<dbReference type="InterPro" id="IPR011045">
    <property type="entry name" value="N2O_reductase_N"/>
</dbReference>
<evidence type="ECO:0000256" key="2">
    <source>
        <dbReference type="SAM" id="MobiDB-lite"/>
    </source>
</evidence>
<dbReference type="PANTHER" id="PTHR30344">
    <property type="entry name" value="6-PHOSPHOGLUCONOLACTONASE-RELATED"/>
    <property type="match status" value="1"/>
</dbReference>
<dbReference type="Gene3D" id="2.130.10.10">
    <property type="entry name" value="YVTN repeat-like/Quinoprotein amine dehydrogenase"/>
    <property type="match status" value="1"/>
</dbReference>
<dbReference type="Pfam" id="PF10282">
    <property type="entry name" value="Lactonase"/>
    <property type="match status" value="1"/>
</dbReference>
<protein>
    <submittedName>
        <fullName evidence="3">Unnamed protein product</fullName>
    </submittedName>
</protein>
<dbReference type="SUPFAM" id="SSF50974">
    <property type="entry name" value="Nitrous oxide reductase, N-terminal domain"/>
    <property type="match status" value="1"/>
</dbReference>
<accession>A0AAN4YK99</accession>
<reference evidence="3" key="1">
    <citation type="submission" date="2023-04" db="EMBL/GenBank/DDBJ databases">
        <title>Aspergillus oryzae NBRC 4228.</title>
        <authorList>
            <person name="Ichikawa N."/>
            <person name="Sato H."/>
            <person name="Tonouchi N."/>
        </authorList>
    </citation>
    <scope>NUCLEOTIDE SEQUENCE</scope>
    <source>
        <strain evidence="3">NBRC 4228</strain>
    </source>
</reference>
<evidence type="ECO:0000313" key="3">
    <source>
        <dbReference type="EMBL" id="GMG27798.1"/>
    </source>
</evidence>
<dbReference type="InterPro" id="IPR015943">
    <property type="entry name" value="WD40/YVTN_repeat-like_dom_sf"/>
</dbReference>
<dbReference type="InterPro" id="IPR050282">
    <property type="entry name" value="Cycloisomerase_2"/>
</dbReference>
<feature type="region of interest" description="Disordered" evidence="2">
    <location>
        <begin position="222"/>
        <end position="244"/>
    </location>
</feature>
<comment type="caution">
    <text evidence="3">The sequence shown here is derived from an EMBL/GenBank/DDBJ whole genome shotgun (WGS) entry which is preliminary data.</text>
</comment>
<comment type="similarity">
    <text evidence="1">Belongs to the cycloisomerase 2 family.</text>
</comment>
<name>A0AAN4YK99_ASPOZ</name>
<gene>
    <name evidence="3" type="ORF">Aory04_000435300</name>
</gene>
<dbReference type="Proteomes" id="UP001165205">
    <property type="component" value="Unassembled WGS sequence"/>
</dbReference>
<evidence type="ECO:0000256" key="1">
    <source>
        <dbReference type="ARBA" id="ARBA00005564"/>
    </source>
</evidence>
<evidence type="ECO:0000313" key="4">
    <source>
        <dbReference type="Proteomes" id="UP001165205"/>
    </source>
</evidence>
<proteinExistence type="inferred from homology"/>
<dbReference type="AlphaFoldDB" id="A0AAN4YK99"/>
<dbReference type="GO" id="GO:0017057">
    <property type="term" value="F:6-phosphogluconolactonase activity"/>
    <property type="evidence" value="ECO:0007669"/>
    <property type="project" value="TreeGrafter"/>
</dbReference>
<sequence>MSEIAGQHSEMWCGWSQGIAKMKGLYLTAALFGASSTASKLYAASYAGAVTTLELGRSDAGYELKTISDTTDCGPNPSWLMLNDDKSLLFCLDEGLNGPNGTLTSFEVGSDGSLSKVHQLQTVLGPVQSHLYTAGDRTFFAVAHYSGSSVTAYALDPSGVFTRRQTFTYKLDGPGTDPDRQDAPHPHGVVLDPTGQFILVPDLGADLVRIFRINPSSGLLEPQTPLAVSPGSGPRHGTFWTPKGARPGRAIDTRFYLASELNSHLTGYKVHYPKNGTIAFEKFFETTTYGGPELPSGATAAEIAISVGPFLATHNREDNKFGTNNDTISVFSCADASGKLSTNVTHTGLYPAYGSIPRQFEISGEDKAIAIALQSSHRVAVAGYDDTTGGVGPLLAQKDLEGEIVCAVWDD</sequence>
<dbReference type="InterPro" id="IPR019405">
    <property type="entry name" value="Lactonase_7-beta_prop"/>
</dbReference>
<organism evidence="3 4">
    <name type="scientific">Aspergillus oryzae</name>
    <name type="common">Yellow koji mold</name>
    <dbReference type="NCBI Taxonomy" id="5062"/>
    <lineage>
        <taxon>Eukaryota</taxon>
        <taxon>Fungi</taxon>
        <taxon>Dikarya</taxon>
        <taxon>Ascomycota</taxon>
        <taxon>Pezizomycotina</taxon>
        <taxon>Eurotiomycetes</taxon>
        <taxon>Eurotiomycetidae</taxon>
        <taxon>Eurotiales</taxon>
        <taxon>Aspergillaceae</taxon>
        <taxon>Aspergillus</taxon>
        <taxon>Aspergillus subgen. Circumdati</taxon>
    </lineage>
</organism>
<dbReference type="EMBL" id="BSYA01000038">
    <property type="protein sequence ID" value="GMG27798.1"/>
    <property type="molecule type" value="Genomic_DNA"/>
</dbReference>
<dbReference type="PANTHER" id="PTHR30344:SF1">
    <property type="entry name" value="6-PHOSPHOGLUCONOLACTONASE"/>
    <property type="match status" value="1"/>
</dbReference>